<proteinExistence type="predicted"/>
<dbReference type="EMBL" id="JAVRJZ010000017">
    <property type="protein sequence ID" value="KAK2709656.1"/>
    <property type="molecule type" value="Genomic_DNA"/>
</dbReference>
<keyword evidence="1" id="KW-0812">Transmembrane</keyword>
<organism evidence="2 3">
    <name type="scientific">Artemia franciscana</name>
    <name type="common">Brine shrimp</name>
    <name type="synonym">Artemia sanfranciscana</name>
    <dbReference type="NCBI Taxonomy" id="6661"/>
    <lineage>
        <taxon>Eukaryota</taxon>
        <taxon>Metazoa</taxon>
        <taxon>Ecdysozoa</taxon>
        <taxon>Arthropoda</taxon>
        <taxon>Crustacea</taxon>
        <taxon>Branchiopoda</taxon>
        <taxon>Anostraca</taxon>
        <taxon>Artemiidae</taxon>
        <taxon>Artemia</taxon>
    </lineage>
</organism>
<feature type="transmembrane region" description="Helical" evidence="1">
    <location>
        <begin position="85"/>
        <end position="107"/>
    </location>
</feature>
<evidence type="ECO:0000313" key="2">
    <source>
        <dbReference type="EMBL" id="KAK2709656.1"/>
    </source>
</evidence>
<keyword evidence="1" id="KW-0472">Membrane</keyword>
<accession>A0AA88HL55</accession>
<protein>
    <submittedName>
        <fullName evidence="2">Uncharacterized protein</fullName>
    </submittedName>
</protein>
<gene>
    <name evidence="2" type="ORF">QYM36_013359</name>
</gene>
<evidence type="ECO:0000256" key="1">
    <source>
        <dbReference type="SAM" id="Phobius"/>
    </source>
</evidence>
<sequence>MRITRQLGFLPHMPIQTYMPQGHTGQGQLGHMTQFLPQRTAQMYIPPQGRSVTQDQLVGSHPTGQTLGMDTPGDQLDFKDDNMMYVGYGMAVLALSILIIGVLLLILKFMNCLKCQRCR</sequence>
<keyword evidence="1" id="KW-1133">Transmembrane helix</keyword>
<dbReference type="AlphaFoldDB" id="A0AA88HL55"/>
<dbReference type="Proteomes" id="UP001187531">
    <property type="component" value="Unassembled WGS sequence"/>
</dbReference>
<evidence type="ECO:0000313" key="3">
    <source>
        <dbReference type="Proteomes" id="UP001187531"/>
    </source>
</evidence>
<reference evidence="2" key="1">
    <citation type="submission" date="2023-07" db="EMBL/GenBank/DDBJ databases">
        <title>Chromosome-level genome assembly of Artemia franciscana.</title>
        <authorList>
            <person name="Jo E."/>
        </authorList>
    </citation>
    <scope>NUCLEOTIDE SEQUENCE</scope>
    <source>
        <tissue evidence="2">Whole body</tissue>
    </source>
</reference>
<comment type="caution">
    <text evidence="2">The sequence shown here is derived from an EMBL/GenBank/DDBJ whole genome shotgun (WGS) entry which is preliminary data.</text>
</comment>
<keyword evidence="3" id="KW-1185">Reference proteome</keyword>
<name>A0AA88HL55_ARTSF</name>